<feature type="chain" id="PRO_5004591847" description="Notch ligand N-terminal domain-containing protein" evidence="5">
    <location>
        <begin position="21"/>
        <end position="191"/>
    </location>
</feature>
<keyword evidence="8" id="KW-1185">Reference proteome</keyword>
<feature type="signal peptide" evidence="5">
    <location>
        <begin position="1"/>
        <end position="20"/>
    </location>
</feature>
<dbReference type="AlphaFoldDB" id="T1KR57"/>
<dbReference type="GO" id="GO:0007219">
    <property type="term" value="P:Notch signaling pathway"/>
    <property type="evidence" value="ECO:0007669"/>
    <property type="project" value="InterPro"/>
</dbReference>
<reference evidence="8" key="1">
    <citation type="submission" date="2011-08" db="EMBL/GenBank/DDBJ databases">
        <authorList>
            <person name="Rombauts S."/>
        </authorList>
    </citation>
    <scope>NUCLEOTIDE SEQUENCE</scope>
    <source>
        <strain evidence="8">London</strain>
    </source>
</reference>
<dbReference type="Gene3D" id="2.60.40.3510">
    <property type="match status" value="1"/>
</dbReference>
<dbReference type="EMBL" id="CAEY01000384">
    <property type="status" value="NOT_ANNOTATED_CDS"/>
    <property type="molecule type" value="Genomic_DNA"/>
</dbReference>
<keyword evidence="1" id="KW-0245">EGF-like domain</keyword>
<evidence type="ECO:0000313" key="8">
    <source>
        <dbReference type="Proteomes" id="UP000015104"/>
    </source>
</evidence>
<evidence type="ECO:0000259" key="6">
    <source>
        <dbReference type="Pfam" id="PF07657"/>
    </source>
</evidence>
<organism evidence="7 8">
    <name type="scientific">Tetranychus urticae</name>
    <name type="common">Two-spotted spider mite</name>
    <dbReference type="NCBI Taxonomy" id="32264"/>
    <lineage>
        <taxon>Eukaryota</taxon>
        <taxon>Metazoa</taxon>
        <taxon>Ecdysozoa</taxon>
        <taxon>Arthropoda</taxon>
        <taxon>Chelicerata</taxon>
        <taxon>Arachnida</taxon>
        <taxon>Acari</taxon>
        <taxon>Acariformes</taxon>
        <taxon>Trombidiformes</taxon>
        <taxon>Prostigmata</taxon>
        <taxon>Eleutherengona</taxon>
        <taxon>Raphignathae</taxon>
        <taxon>Tetranychoidea</taxon>
        <taxon>Tetranychidae</taxon>
        <taxon>Tetranychus</taxon>
    </lineage>
</organism>
<name>T1KR57_TETUR</name>
<accession>T1KR57</accession>
<keyword evidence="4" id="KW-1133">Transmembrane helix</keyword>
<evidence type="ECO:0000256" key="1">
    <source>
        <dbReference type="ARBA" id="ARBA00022536"/>
    </source>
</evidence>
<keyword evidence="2" id="KW-0812">Transmembrane</keyword>
<evidence type="ECO:0000256" key="5">
    <source>
        <dbReference type="SAM" id="SignalP"/>
    </source>
</evidence>
<keyword evidence="5" id="KW-0732">Signal</keyword>
<dbReference type="HOGENOM" id="CLU_1423217_0_0_1"/>
<dbReference type="InterPro" id="IPR011651">
    <property type="entry name" value="Notch_ligand_N"/>
</dbReference>
<reference evidence="7" key="2">
    <citation type="submission" date="2015-06" db="UniProtKB">
        <authorList>
            <consortium name="EnsemblMetazoa"/>
        </authorList>
    </citation>
    <scope>IDENTIFICATION</scope>
</reference>
<protein>
    <recommendedName>
        <fullName evidence="6">Notch ligand N-terminal domain-containing protein</fullName>
    </recommendedName>
</protein>
<feature type="domain" description="Notch ligand N-terminal" evidence="6">
    <location>
        <begin position="37"/>
        <end position="89"/>
    </location>
</feature>
<dbReference type="GO" id="GO:0016020">
    <property type="term" value="C:membrane"/>
    <property type="evidence" value="ECO:0007669"/>
    <property type="project" value="UniProtKB-SubCell"/>
</dbReference>
<evidence type="ECO:0000256" key="2">
    <source>
        <dbReference type="ARBA" id="ARBA00022692"/>
    </source>
</evidence>
<proteinExistence type="predicted"/>
<sequence length="191" mass="21209">MNFANFKLFVYLTTLSFVSLEEVKPLTTNPNSISYHVEFEVLSYENPEGRLASGECCSGYKSTLGHGICRGGSSSCNPYWKICMSHQQDPQRTLPLDFSMPVERRSGPGLSLGFHGLSAFRTEPKPVIKRPKPPQTRQSLFKGIFNRIVGSFKGLSSSPSNTSSSSTLIALHQQDNFTFINISMYNSLLVN</sequence>
<evidence type="ECO:0000256" key="3">
    <source>
        <dbReference type="ARBA" id="ARBA00022737"/>
    </source>
</evidence>
<dbReference type="Proteomes" id="UP000015104">
    <property type="component" value="Unassembled WGS sequence"/>
</dbReference>
<dbReference type="Pfam" id="PF07657">
    <property type="entry name" value="MNNL"/>
    <property type="match status" value="1"/>
</dbReference>
<keyword evidence="3" id="KW-0677">Repeat</keyword>
<keyword evidence="4" id="KW-0472">Membrane</keyword>
<dbReference type="EnsemblMetazoa" id="tetur18g02340.1">
    <property type="protein sequence ID" value="tetur18g02340.1"/>
    <property type="gene ID" value="tetur18g02340"/>
</dbReference>
<evidence type="ECO:0000313" key="7">
    <source>
        <dbReference type="EnsemblMetazoa" id="tetur18g02340.1"/>
    </source>
</evidence>
<evidence type="ECO:0000256" key="4">
    <source>
        <dbReference type="ARBA" id="ARBA00022989"/>
    </source>
</evidence>